<dbReference type="EMBL" id="JAAQWG010000004">
    <property type="protein sequence ID" value="NMY07565.1"/>
    <property type="molecule type" value="Genomic_DNA"/>
</dbReference>
<reference evidence="1 2" key="1">
    <citation type="journal article" date="2020" name="Front. Microbiol.">
        <title>Genetic Organization of the aprX-lipA2 Operon Affects the Proteolytic Potential of Pseudomonas Species in Milk.</title>
        <authorList>
            <person name="Maier C."/>
            <person name="Huptas C."/>
            <person name="von Neubeck M."/>
            <person name="Scherer S."/>
            <person name="Wenning M."/>
            <person name="Lucking G."/>
        </authorList>
    </citation>
    <scope>NUCLEOTIDE SEQUENCE [LARGE SCALE GENOMIC DNA]</scope>
    <source>
        <strain evidence="1 2">DSM 16272</strain>
    </source>
</reference>
<sequence length="117" mass="13376">MNIDEDTCEWLDLPSPLEMYKHHAALLEDEIAALHLQLRKARDNVRGLVQMNDELATGKAVAEMALKKALADAGRLNQETSEMGRRINGLMAVVEQRDHLFRENQRLLMERNQARSP</sequence>
<dbReference type="Proteomes" id="UP000537729">
    <property type="component" value="Unassembled WGS sequence"/>
</dbReference>
<accession>A0A7Y1A1U2</accession>
<dbReference type="AlphaFoldDB" id="A0A7Y1A1U2"/>
<organism evidence="1 2">
    <name type="scientific">Pseudomonas veronii</name>
    <dbReference type="NCBI Taxonomy" id="76761"/>
    <lineage>
        <taxon>Bacteria</taxon>
        <taxon>Pseudomonadati</taxon>
        <taxon>Pseudomonadota</taxon>
        <taxon>Gammaproteobacteria</taxon>
        <taxon>Pseudomonadales</taxon>
        <taxon>Pseudomonadaceae</taxon>
        <taxon>Pseudomonas</taxon>
    </lineage>
</organism>
<evidence type="ECO:0000313" key="2">
    <source>
        <dbReference type="Proteomes" id="UP000537729"/>
    </source>
</evidence>
<proteinExistence type="predicted"/>
<evidence type="ECO:0000313" key="1">
    <source>
        <dbReference type="EMBL" id="NMY07565.1"/>
    </source>
</evidence>
<comment type="caution">
    <text evidence="1">The sequence shown here is derived from an EMBL/GenBank/DDBJ whole genome shotgun (WGS) entry which is preliminary data.</text>
</comment>
<protein>
    <submittedName>
        <fullName evidence="1">Uncharacterized protein</fullName>
    </submittedName>
</protein>
<name>A0A7Y1A1U2_PSEVE</name>
<gene>
    <name evidence="1" type="ORF">HBO38_03725</name>
</gene>
<dbReference type="RefSeq" id="WP_169883717.1">
    <property type="nucleotide sequence ID" value="NZ_JAAQWG010000004.1"/>
</dbReference>